<dbReference type="Pfam" id="PF00561">
    <property type="entry name" value="Abhydrolase_1"/>
    <property type="match status" value="1"/>
</dbReference>
<dbReference type="PANTHER" id="PTHR43433:SF5">
    <property type="entry name" value="AB HYDROLASE-1 DOMAIN-CONTAINING PROTEIN"/>
    <property type="match status" value="1"/>
</dbReference>
<feature type="domain" description="AB hydrolase-1" evidence="1">
    <location>
        <begin position="82"/>
        <end position="323"/>
    </location>
</feature>
<accession>A0A9X2EVS7</accession>
<dbReference type="GO" id="GO:0004806">
    <property type="term" value="F:triacylglycerol lipase activity"/>
    <property type="evidence" value="ECO:0007669"/>
    <property type="project" value="TreeGrafter"/>
</dbReference>
<gene>
    <name evidence="2" type="ORF">MO867_18760</name>
</gene>
<dbReference type="Proteomes" id="UP001139028">
    <property type="component" value="Unassembled WGS sequence"/>
</dbReference>
<proteinExistence type="predicted"/>
<organism evidence="2 3">
    <name type="scientific">Microbulbifer okhotskensis</name>
    <dbReference type="NCBI Taxonomy" id="2926617"/>
    <lineage>
        <taxon>Bacteria</taxon>
        <taxon>Pseudomonadati</taxon>
        <taxon>Pseudomonadota</taxon>
        <taxon>Gammaproteobacteria</taxon>
        <taxon>Cellvibrionales</taxon>
        <taxon>Microbulbiferaceae</taxon>
        <taxon>Microbulbifer</taxon>
    </lineage>
</organism>
<name>A0A9X2EVS7_9GAMM</name>
<dbReference type="SUPFAM" id="SSF53474">
    <property type="entry name" value="alpha/beta-Hydrolases"/>
    <property type="match status" value="1"/>
</dbReference>
<dbReference type="InterPro" id="IPR000073">
    <property type="entry name" value="AB_hydrolase_1"/>
</dbReference>
<keyword evidence="2" id="KW-0378">Hydrolase</keyword>
<comment type="caution">
    <text evidence="2">The sequence shown here is derived from an EMBL/GenBank/DDBJ whole genome shotgun (WGS) entry which is preliminary data.</text>
</comment>
<dbReference type="PRINTS" id="PR00111">
    <property type="entry name" value="ABHYDROLASE"/>
</dbReference>
<protein>
    <submittedName>
        <fullName evidence="2">Alpha/beta hydrolase</fullName>
    </submittedName>
</protein>
<dbReference type="GO" id="GO:0046503">
    <property type="term" value="P:glycerolipid catabolic process"/>
    <property type="evidence" value="ECO:0007669"/>
    <property type="project" value="TreeGrafter"/>
</dbReference>
<dbReference type="AlphaFoldDB" id="A0A9X2EVS7"/>
<evidence type="ECO:0000259" key="1">
    <source>
        <dbReference type="Pfam" id="PF00561"/>
    </source>
</evidence>
<dbReference type="RefSeq" id="WP_252471998.1">
    <property type="nucleotide sequence ID" value="NZ_JALBWM010000129.1"/>
</dbReference>
<evidence type="ECO:0000313" key="3">
    <source>
        <dbReference type="Proteomes" id="UP001139028"/>
    </source>
</evidence>
<keyword evidence="3" id="KW-1185">Reference proteome</keyword>
<reference evidence="2" key="1">
    <citation type="journal article" date="2022" name="Arch. Microbiol.">
        <title>Microbulbifer okhotskensis sp. nov., isolated from a deep bottom sediment of the Okhotsk Sea.</title>
        <authorList>
            <person name="Romanenko L."/>
            <person name="Kurilenko V."/>
            <person name="Otstavnykh N."/>
            <person name="Velansky P."/>
            <person name="Isaeva M."/>
            <person name="Mikhailov V."/>
        </authorList>
    </citation>
    <scope>NUCLEOTIDE SEQUENCE</scope>
    <source>
        <strain evidence="2">OS29</strain>
    </source>
</reference>
<dbReference type="PANTHER" id="PTHR43433">
    <property type="entry name" value="HYDROLASE, ALPHA/BETA FOLD FAMILY PROTEIN"/>
    <property type="match status" value="1"/>
</dbReference>
<dbReference type="InterPro" id="IPR050471">
    <property type="entry name" value="AB_hydrolase"/>
</dbReference>
<dbReference type="InterPro" id="IPR029058">
    <property type="entry name" value="AB_hydrolase_fold"/>
</dbReference>
<dbReference type="Gene3D" id="3.40.50.1820">
    <property type="entry name" value="alpha/beta hydrolase"/>
    <property type="match status" value="1"/>
</dbReference>
<dbReference type="EMBL" id="JALBWM010000129">
    <property type="protein sequence ID" value="MCO1336378.1"/>
    <property type="molecule type" value="Genomic_DNA"/>
</dbReference>
<sequence>MFKTLTVCIASLLGLVVVAASLWSRTTQPLSGQVKQVIRDTLASPLPQMVTGDAGFARSGDIDIWYESKLPEDRPYQSPKGTVLLINGLGSSALFWPPEVYDFLLKAGYRVVLSDHRGCGGSGRVEDWSEKTAYSLKDMADDNLAVLDALGIQQAHILGLSLGGMIGQEIAIRYPNRVKSLSSVMSTGFSEDPDLPRSSAFKYGALKLFLRYGLVNSEENMAMLVIGTYNLLKGDREIDVEHLTRATLYELRHRKGFDHRLPGQQATAISLSGSRYDALSSLTVPTLVVHGVSDPLLNISHAKKYAGLIPSAQTLWVDGMGHALAPAYIEAWMGKVVQFIDMQR</sequence>
<evidence type="ECO:0000313" key="2">
    <source>
        <dbReference type="EMBL" id="MCO1336378.1"/>
    </source>
</evidence>